<proteinExistence type="predicted"/>
<gene>
    <name evidence="3" type="ORF">GCM10022226_56140</name>
</gene>
<organism evidence="3 4">
    <name type="scientific">Sphaerisporangium flaviroseum</name>
    <dbReference type="NCBI Taxonomy" id="509199"/>
    <lineage>
        <taxon>Bacteria</taxon>
        <taxon>Bacillati</taxon>
        <taxon>Actinomycetota</taxon>
        <taxon>Actinomycetes</taxon>
        <taxon>Streptosporangiales</taxon>
        <taxon>Streptosporangiaceae</taxon>
        <taxon>Sphaerisporangium</taxon>
    </lineage>
</organism>
<reference evidence="4" key="1">
    <citation type="journal article" date="2019" name="Int. J. Syst. Evol. Microbiol.">
        <title>The Global Catalogue of Microorganisms (GCM) 10K type strain sequencing project: providing services to taxonomists for standard genome sequencing and annotation.</title>
        <authorList>
            <consortium name="The Broad Institute Genomics Platform"/>
            <consortium name="The Broad Institute Genome Sequencing Center for Infectious Disease"/>
            <person name="Wu L."/>
            <person name="Ma J."/>
        </authorList>
    </citation>
    <scope>NUCLEOTIDE SEQUENCE [LARGE SCALE GENOMIC DNA]</scope>
    <source>
        <strain evidence="4">JCM 16908</strain>
    </source>
</reference>
<keyword evidence="1" id="KW-0175">Coiled coil</keyword>
<name>A0ABP7IWK1_9ACTN</name>
<evidence type="ECO:0000313" key="4">
    <source>
        <dbReference type="Proteomes" id="UP001500888"/>
    </source>
</evidence>
<sequence length="150" mass="15863">MEPAVETQRISLLQAVVAIALIAVFAAVLVVLGFLRGDEHWDRLVYLLGGLEAIVFAGVGALFGSTIQRADAAAARKDAAAAKEEAKAERQRADVLREKSADGEKLAAAVRMAVAGSEQPGARRGARPEEVQPTQLEALAAYAQRLFPDA</sequence>
<feature type="coiled-coil region" evidence="1">
    <location>
        <begin position="69"/>
        <end position="99"/>
    </location>
</feature>
<comment type="caution">
    <text evidence="3">The sequence shown here is derived from an EMBL/GenBank/DDBJ whole genome shotgun (WGS) entry which is preliminary data.</text>
</comment>
<dbReference type="Proteomes" id="UP001500888">
    <property type="component" value="Unassembled WGS sequence"/>
</dbReference>
<keyword evidence="2" id="KW-0812">Transmembrane</keyword>
<feature type="transmembrane region" description="Helical" evidence="2">
    <location>
        <begin position="12"/>
        <end position="32"/>
    </location>
</feature>
<evidence type="ECO:0000313" key="3">
    <source>
        <dbReference type="EMBL" id="GAA3828149.1"/>
    </source>
</evidence>
<evidence type="ECO:0000256" key="1">
    <source>
        <dbReference type="SAM" id="Coils"/>
    </source>
</evidence>
<protein>
    <submittedName>
        <fullName evidence="3">Uncharacterized protein</fullName>
    </submittedName>
</protein>
<keyword evidence="2" id="KW-1133">Transmembrane helix</keyword>
<feature type="transmembrane region" description="Helical" evidence="2">
    <location>
        <begin position="44"/>
        <end position="67"/>
    </location>
</feature>
<dbReference type="EMBL" id="BAAAZR010000027">
    <property type="protein sequence ID" value="GAA3828149.1"/>
    <property type="molecule type" value="Genomic_DNA"/>
</dbReference>
<accession>A0ABP7IWK1</accession>
<keyword evidence="4" id="KW-1185">Reference proteome</keyword>
<evidence type="ECO:0000256" key="2">
    <source>
        <dbReference type="SAM" id="Phobius"/>
    </source>
</evidence>
<keyword evidence="2" id="KW-0472">Membrane</keyword>